<sequence>MGQFDPCLGFSACDPFVGPIPSQIYPFPVPLLSLSVYPPLSARRRSAASLTGKLANFKSALKPRCRPMLRPVRCPEVLALAVFSTPMRPVEALLRPGELGPYNTIKGSHVIRASTVTVKDQNVLMRVAIELPTPAVAEQRSSPTEDERRVVTFQAPSDSPTSAATTADARPNPRRAERLPTRFSVISRAVTRGRSAWRFPDAPGEMPRYMQKKFRVKTYCLLGIQLAIMLGIM</sequence>
<evidence type="ECO:0000313" key="3">
    <source>
        <dbReference type="Proteomes" id="UP000626109"/>
    </source>
</evidence>
<accession>A0A813JLX1</accession>
<protein>
    <submittedName>
        <fullName evidence="2">Uncharacterized protein</fullName>
    </submittedName>
</protein>
<gene>
    <name evidence="2" type="ORF">PGLA2088_LOCUS22006</name>
</gene>
<dbReference type="Proteomes" id="UP000626109">
    <property type="component" value="Unassembled WGS sequence"/>
</dbReference>
<comment type="caution">
    <text evidence="2">The sequence shown here is derived from an EMBL/GenBank/DDBJ whole genome shotgun (WGS) entry which is preliminary data.</text>
</comment>
<proteinExistence type="predicted"/>
<evidence type="ECO:0000313" key="2">
    <source>
        <dbReference type="EMBL" id="CAE8680632.1"/>
    </source>
</evidence>
<feature type="compositionally biased region" description="Low complexity" evidence="1">
    <location>
        <begin position="155"/>
        <end position="169"/>
    </location>
</feature>
<name>A0A813JLX1_POLGL</name>
<evidence type="ECO:0000256" key="1">
    <source>
        <dbReference type="SAM" id="MobiDB-lite"/>
    </source>
</evidence>
<feature type="non-terminal residue" evidence="2">
    <location>
        <position position="1"/>
    </location>
</feature>
<dbReference type="AlphaFoldDB" id="A0A813JLX1"/>
<feature type="region of interest" description="Disordered" evidence="1">
    <location>
        <begin position="136"/>
        <end position="179"/>
    </location>
</feature>
<reference evidence="2" key="1">
    <citation type="submission" date="2021-02" db="EMBL/GenBank/DDBJ databases">
        <authorList>
            <person name="Dougan E. K."/>
            <person name="Rhodes N."/>
            <person name="Thang M."/>
            <person name="Chan C."/>
        </authorList>
    </citation>
    <scope>NUCLEOTIDE SEQUENCE</scope>
</reference>
<dbReference type="EMBL" id="CAJNNW010025876">
    <property type="protein sequence ID" value="CAE8680632.1"/>
    <property type="molecule type" value="Genomic_DNA"/>
</dbReference>
<organism evidence="2 3">
    <name type="scientific">Polarella glacialis</name>
    <name type="common">Dinoflagellate</name>
    <dbReference type="NCBI Taxonomy" id="89957"/>
    <lineage>
        <taxon>Eukaryota</taxon>
        <taxon>Sar</taxon>
        <taxon>Alveolata</taxon>
        <taxon>Dinophyceae</taxon>
        <taxon>Suessiales</taxon>
        <taxon>Suessiaceae</taxon>
        <taxon>Polarella</taxon>
    </lineage>
</organism>